<organism evidence="2 3">
    <name type="scientific">Clostridium algidicarnis DSM 15099</name>
    <dbReference type="NCBI Taxonomy" id="1121295"/>
    <lineage>
        <taxon>Bacteria</taxon>
        <taxon>Bacillati</taxon>
        <taxon>Bacillota</taxon>
        <taxon>Clostridia</taxon>
        <taxon>Eubacteriales</taxon>
        <taxon>Clostridiaceae</taxon>
        <taxon>Clostridium</taxon>
    </lineage>
</organism>
<dbReference type="Gene3D" id="3.40.50.300">
    <property type="entry name" value="P-loop containing nucleotide triphosphate hydrolases"/>
    <property type="match status" value="1"/>
</dbReference>
<proteinExistence type="predicted"/>
<dbReference type="InterPro" id="IPR027417">
    <property type="entry name" value="P-loop_NTPase"/>
</dbReference>
<dbReference type="InterPro" id="IPR016195">
    <property type="entry name" value="Pol/histidinol_Pase-like"/>
</dbReference>
<feature type="domain" description="Polymerase/histidinol phosphatase N-terminal" evidence="1">
    <location>
        <begin position="8"/>
        <end position="79"/>
    </location>
</feature>
<dbReference type="InterPro" id="IPR003141">
    <property type="entry name" value="Pol/His_phosphatase_N"/>
</dbReference>
<evidence type="ECO:0000313" key="3">
    <source>
        <dbReference type="Proteomes" id="UP000239863"/>
    </source>
</evidence>
<dbReference type="SUPFAM" id="SSF52540">
    <property type="entry name" value="P-loop containing nucleoside triphosphate hydrolases"/>
    <property type="match status" value="1"/>
</dbReference>
<dbReference type="AlphaFoldDB" id="A0A2S6G0L9"/>
<dbReference type="SUPFAM" id="SSF89550">
    <property type="entry name" value="PHP domain-like"/>
    <property type="match status" value="1"/>
</dbReference>
<dbReference type="Proteomes" id="UP000239863">
    <property type="component" value="Unassembled WGS sequence"/>
</dbReference>
<evidence type="ECO:0000313" key="2">
    <source>
        <dbReference type="EMBL" id="PPK49301.1"/>
    </source>
</evidence>
<sequence length="831" mass="96640">MYSKWNKIDLHIHTDMSKQTKPNDYSGTFSTEILYKKIKANKIDLISLTDHNIINCLAYDELSKKDINYLVGVEVDISISEENMINYVKNIKNNSLEKFKSKPFHALIFFSTKDHNLISEKLEKMYESISNSKLKNIVNLTNEKIYRVTTINYLVKHFCDEDFFIIAHGNKDKGIVKPYNEAEKIDDAQKEILIGGISALEMKSNANMQNVINHYNEGFKKLMREDFKIARTTAYVVFSDNHDCENYKLRNMQTWIKGQPNYETLRLAFSDPESRIHTSDREPIVNANYIESISFKLNNGQEQILELSPQLNVIIGGRSSGKSLLFNTLISMNNEFTEDDKELFKKNYSDMINKKSTSVKLNIGQYSSSYSLPGESFYQEAIIKLFEKENDLKSKLENEFLEISDIDIRKIENELDDMVSEFNNSYKEYYHVASKLDKGDIEEHIKIVIINSNKLFELNLNDLIVKKDLNEYDLAIEKIENFSMNIDEIKKIKIEEQSIFNENELILLNNVLTMLQGNKKDIEVKRDKEEVKIKFKEYLKEINSEYVDNELSTEKKLIEQTKNKLGQMIDDYEMYFKSKLRLKKVCEKVEKLDMKIEDKINTKSKYKFITKVNLNINGNTIVDEFFKDKIKNYSDKKSLFDNMLLFADISMDEIRLKQMPTDGKSPERLKEKMSIYIKNIKSKKTYEIVECLEGGHEVSTLSTSQGKKASIFLDIKLKNMSSSHEKSVLFIDQLEDNIDNKFISEELVSLIRKLKRKMQIILVTHNPSIAIYGDAENVIISENNGNEFVYKQGGLEDIAIREEACSILDGGEVAFKNRMDKYNIAILKEEV</sequence>
<accession>A0A2S6G0L9</accession>
<dbReference type="Gene3D" id="3.20.20.140">
    <property type="entry name" value="Metal-dependent hydrolases"/>
    <property type="match status" value="1"/>
</dbReference>
<dbReference type="RefSeq" id="WP_104409295.1">
    <property type="nucleotide sequence ID" value="NZ_PTIS01000002.1"/>
</dbReference>
<dbReference type="CDD" id="cd07432">
    <property type="entry name" value="PHP_HisPPase"/>
    <property type="match status" value="1"/>
</dbReference>
<dbReference type="OrthoDB" id="9791620at2"/>
<name>A0A2S6G0L9_9CLOT</name>
<dbReference type="EMBL" id="PTIS01000002">
    <property type="protein sequence ID" value="PPK49301.1"/>
    <property type="molecule type" value="Genomic_DNA"/>
</dbReference>
<reference evidence="2 3" key="1">
    <citation type="submission" date="2018-02" db="EMBL/GenBank/DDBJ databases">
        <title>Genomic Encyclopedia of Archaeal and Bacterial Type Strains, Phase II (KMG-II): from individual species to whole genera.</title>
        <authorList>
            <person name="Goeker M."/>
        </authorList>
    </citation>
    <scope>NUCLEOTIDE SEQUENCE [LARGE SCALE GENOMIC DNA]</scope>
    <source>
        <strain evidence="2 3">DSM 15099</strain>
    </source>
</reference>
<comment type="caution">
    <text evidence="2">The sequence shown here is derived from an EMBL/GenBank/DDBJ whole genome shotgun (WGS) entry which is preliminary data.</text>
</comment>
<protein>
    <submittedName>
        <fullName evidence="2">PHP domain-containing protein</fullName>
    </submittedName>
</protein>
<gene>
    <name evidence="2" type="ORF">BD821_102220</name>
</gene>
<dbReference type="SMART" id="SM00481">
    <property type="entry name" value="POLIIIAc"/>
    <property type="match status" value="1"/>
</dbReference>
<evidence type="ECO:0000259" key="1">
    <source>
        <dbReference type="SMART" id="SM00481"/>
    </source>
</evidence>